<evidence type="ECO:0000313" key="1">
    <source>
        <dbReference type="EMBL" id="GJT48258.1"/>
    </source>
</evidence>
<accession>A0ABQ5EBI5</accession>
<feature type="non-terminal residue" evidence="1">
    <location>
        <position position="1"/>
    </location>
</feature>
<protein>
    <submittedName>
        <fullName evidence="1">Uncharacterized protein</fullName>
    </submittedName>
</protein>
<organism evidence="1 2">
    <name type="scientific">Tanacetum coccineum</name>
    <dbReference type="NCBI Taxonomy" id="301880"/>
    <lineage>
        <taxon>Eukaryota</taxon>
        <taxon>Viridiplantae</taxon>
        <taxon>Streptophyta</taxon>
        <taxon>Embryophyta</taxon>
        <taxon>Tracheophyta</taxon>
        <taxon>Spermatophyta</taxon>
        <taxon>Magnoliopsida</taxon>
        <taxon>eudicotyledons</taxon>
        <taxon>Gunneridae</taxon>
        <taxon>Pentapetalae</taxon>
        <taxon>asterids</taxon>
        <taxon>campanulids</taxon>
        <taxon>Asterales</taxon>
        <taxon>Asteraceae</taxon>
        <taxon>Asteroideae</taxon>
        <taxon>Anthemideae</taxon>
        <taxon>Anthemidinae</taxon>
        <taxon>Tanacetum</taxon>
    </lineage>
</organism>
<reference evidence="1" key="2">
    <citation type="submission" date="2022-01" db="EMBL/GenBank/DDBJ databases">
        <authorList>
            <person name="Yamashiro T."/>
            <person name="Shiraishi A."/>
            <person name="Satake H."/>
            <person name="Nakayama K."/>
        </authorList>
    </citation>
    <scope>NUCLEOTIDE SEQUENCE</scope>
</reference>
<name>A0ABQ5EBI5_9ASTR</name>
<proteinExistence type="predicted"/>
<comment type="caution">
    <text evidence="1">The sequence shown here is derived from an EMBL/GenBank/DDBJ whole genome shotgun (WGS) entry which is preliminary data.</text>
</comment>
<keyword evidence="2" id="KW-1185">Reference proteome</keyword>
<dbReference type="Proteomes" id="UP001151760">
    <property type="component" value="Unassembled WGS sequence"/>
</dbReference>
<reference evidence="1" key="1">
    <citation type="journal article" date="2022" name="Int. J. Mol. Sci.">
        <title>Draft Genome of Tanacetum Coccineum: Genomic Comparison of Closely Related Tanacetum-Family Plants.</title>
        <authorList>
            <person name="Yamashiro T."/>
            <person name="Shiraishi A."/>
            <person name="Nakayama K."/>
            <person name="Satake H."/>
        </authorList>
    </citation>
    <scope>NUCLEOTIDE SEQUENCE</scope>
</reference>
<sequence>TKGIITNESQTISLVKTAKKYELLELGSLIMNKAEDEQTKIKEAMGKDQELPDFLIYGANLTFVDLSDAAFYDMEIRGQKPC</sequence>
<evidence type="ECO:0000313" key="2">
    <source>
        <dbReference type="Proteomes" id="UP001151760"/>
    </source>
</evidence>
<gene>
    <name evidence="1" type="ORF">Tco_0974415</name>
</gene>
<dbReference type="EMBL" id="BQNB010016139">
    <property type="protein sequence ID" value="GJT48258.1"/>
    <property type="molecule type" value="Genomic_DNA"/>
</dbReference>